<evidence type="ECO:0000256" key="8">
    <source>
        <dbReference type="HAMAP-Rule" id="MF_00127"/>
    </source>
</evidence>
<feature type="domain" description="Aminoacyl-transfer RNA synthetases class-II family profile" evidence="10">
    <location>
        <begin position="22"/>
        <end position="325"/>
    </location>
</feature>
<keyword evidence="5 8" id="KW-0648">Protein biosynthesis</keyword>
<dbReference type="PROSITE" id="PS50862">
    <property type="entry name" value="AA_TRNA_LIGASE_II"/>
    <property type="match status" value="1"/>
</dbReference>
<proteinExistence type="inferred from homology"/>
<dbReference type="InterPro" id="IPR004516">
    <property type="entry name" value="HisRS/HisZ"/>
</dbReference>
<evidence type="ECO:0000256" key="3">
    <source>
        <dbReference type="ARBA" id="ARBA00022741"/>
    </source>
</evidence>
<dbReference type="InterPro" id="IPR004154">
    <property type="entry name" value="Anticodon-bd"/>
</dbReference>
<evidence type="ECO:0000256" key="9">
    <source>
        <dbReference type="PIRSR" id="PIRSR001549-1"/>
    </source>
</evidence>
<evidence type="ECO:0000313" key="12">
    <source>
        <dbReference type="Proteomes" id="UP000178797"/>
    </source>
</evidence>
<keyword evidence="8" id="KW-0963">Cytoplasm</keyword>
<dbReference type="InterPro" id="IPR033656">
    <property type="entry name" value="HisRS_anticodon"/>
</dbReference>
<feature type="binding site" evidence="9">
    <location>
        <position position="123"/>
    </location>
    <ligand>
        <name>L-histidine</name>
        <dbReference type="ChEBI" id="CHEBI:57595"/>
    </ligand>
</feature>
<accession>A0A1F7S1A2</accession>
<dbReference type="GO" id="GO:0005524">
    <property type="term" value="F:ATP binding"/>
    <property type="evidence" value="ECO:0007669"/>
    <property type="project" value="UniProtKB-UniRule"/>
</dbReference>
<evidence type="ECO:0000256" key="2">
    <source>
        <dbReference type="ARBA" id="ARBA00022598"/>
    </source>
</evidence>
<dbReference type="Pfam" id="PF13393">
    <property type="entry name" value="tRNA-synt_His"/>
    <property type="match status" value="2"/>
</dbReference>
<organism evidence="11 12">
    <name type="scientific">Candidatus Schekmanbacteria bacterium RBG_16_38_10</name>
    <dbReference type="NCBI Taxonomy" id="1817879"/>
    <lineage>
        <taxon>Bacteria</taxon>
        <taxon>Candidatus Schekmaniibacteriota</taxon>
    </lineage>
</organism>
<evidence type="ECO:0000313" key="11">
    <source>
        <dbReference type="EMBL" id="OGL47024.1"/>
    </source>
</evidence>
<dbReference type="HAMAP" id="MF_00127">
    <property type="entry name" value="His_tRNA_synth"/>
    <property type="match status" value="1"/>
</dbReference>
<feature type="binding site" evidence="9">
    <location>
        <begin position="272"/>
        <end position="273"/>
    </location>
    <ligand>
        <name>L-histidine</name>
        <dbReference type="ChEBI" id="CHEBI:57595"/>
    </ligand>
</feature>
<dbReference type="SUPFAM" id="SSF55681">
    <property type="entry name" value="Class II aaRS and biotin synthetases"/>
    <property type="match status" value="1"/>
</dbReference>
<feature type="binding site" evidence="9">
    <location>
        <position position="268"/>
    </location>
    <ligand>
        <name>L-histidine</name>
        <dbReference type="ChEBI" id="CHEBI:57595"/>
    </ligand>
</feature>
<protein>
    <recommendedName>
        <fullName evidence="8">Histidine--tRNA ligase</fullName>
        <ecNumber evidence="8">6.1.1.21</ecNumber>
    </recommendedName>
    <alternativeName>
        <fullName evidence="8">Histidyl-tRNA synthetase</fullName>
        <shortName evidence="8">HisRS</shortName>
    </alternativeName>
</protein>
<feature type="binding site" evidence="9">
    <location>
        <begin position="92"/>
        <end position="94"/>
    </location>
    <ligand>
        <name>L-histidine</name>
        <dbReference type="ChEBI" id="CHEBI:57595"/>
    </ligand>
</feature>
<dbReference type="InterPro" id="IPR041715">
    <property type="entry name" value="HisRS-like_core"/>
</dbReference>
<dbReference type="InterPro" id="IPR045864">
    <property type="entry name" value="aa-tRNA-synth_II/BPL/LPL"/>
</dbReference>
<keyword evidence="3 8" id="KW-0547">Nucleotide-binding</keyword>
<comment type="similarity">
    <text evidence="1 8">Belongs to the class-II aminoacyl-tRNA synthetase family.</text>
</comment>
<dbReference type="Gene3D" id="3.40.50.800">
    <property type="entry name" value="Anticodon-binding domain"/>
    <property type="match status" value="1"/>
</dbReference>
<dbReference type="PANTHER" id="PTHR43707:SF1">
    <property type="entry name" value="HISTIDINE--TRNA LIGASE, MITOCHONDRIAL-RELATED"/>
    <property type="match status" value="1"/>
</dbReference>
<keyword evidence="2 8" id="KW-0436">Ligase</keyword>
<evidence type="ECO:0000259" key="10">
    <source>
        <dbReference type="PROSITE" id="PS50862"/>
    </source>
</evidence>
<dbReference type="GO" id="GO:0006427">
    <property type="term" value="P:histidyl-tRNA aminoacylation"/>
    <property type="evidence" value="ECO:0007669"/>
    <property type="project" value="UniProtKB-UniRule"/>
</dbReference>
<dbReference type="InterPro" id="IPR036621">
    <property type="entry name" value="Anticodon-bd_dom_sf"/>
</dbReference>
<dbReference type="CDD" id="cd00773">
    <property type="entry name" value="HisRS-like_core"/>
    <property type="match status" value="1"/>
</dbReference>
<keyword evidence="6 8" id="KW-0030">Aminoacyl-tRNA synthetase</keyword>
<dbReference type="GO" id="GO:0005737">
    <property type="term" value="C:cytoplasm"/>
    <property type="evidence" value="ECO:0007669"/>
    <property type="project" value="UniProtKB-SubCell"/>
</dbReference>
<dbReference type="InterPro" id="IPR006195">
    <property type="entry name" value="aa-tRNA-synth_II"/>
</dbReference>
<evidence type="ECO:0000256" key="4">
    <source>
        <dbReference type="ARBA" id="ARBA00022840"/>
    </source>
</evidence>
<comment type="subunit">
    <text evidence="8">Homodimer.</text>
</comment>
<dbReference type="Gene3D" id="3.30.930.10">
    <property type="entry name" value="Bira Bifunctional Protein, Domain 2"/>
    <property type="match status" value="1"/>
</dbReference>
<dbReference type="EC" id="6.1.1.21" evidence="8"/>
<dbReference type="NCBIfam" id="TIGR00442">
    <property type="entry name" value="hisS"/>
    <property type="match status" value="1"/>
</dbReference>
<evidence type="ECO:0000256" key="5">
    <source>
        <dbReference type="ARBA" id="ARBA00022917"/>
    </source>
</evidence>
<keyword evidence="4 8" id="KW-0067">ATP-binding</keyword>
<dbReference type="GO" id="GO:0004821">
    <property type="term" value="F:histidine-tRNA ligase activity"/>
    <property type="evidence" value="ECO:0007669"/>
    <property type="project" value="UniProtKB-UniRule"/>
</dbReference>
<dbReference type="Proteomes" id="UP000178797">
    <property type="component" value="Unassembled WGS sequence"/>
</dbReference>
<dbReference type="InterPro" id="IPR015807">
    <property type="entry name" value="His-tRNA-ligase"/>
</dbReference>
<gene>
    <name evidence="8" type="primary">hisS</name>
    <name evidence="11" type="ORF">A2W05_02605</name>
</gene>
<dbReference type="AlphaFoldDB" id="A0A1F7S1A2"/>
<dbReference type="PIRSF" id="PIRSF001549">
    <property type="entry name" value="His-tRNA_synth"/>
    <property type="match status" value="1"/>
</dbReference>
<evidence type="ECO:0000256" key="6">
    <source>
        <dbReference type="ARBA" id="ARBA00023146"/>
    </source>
</evidence>
<name>A0A1F7S1A2_9BACT</name>
<dbReference type="SUPFAM" id="SSF52954">
    <property type="entry name" value="Class II aaRS ABD-related"/>
    <property type="match status" value="1"/>
</dbReference>
<reference evidence="11 12" key="1">
    <citation type="journal article" date="2016" name="Nat. Commun.">
        <title>Thousands of microbial genomes shed light on interconnected biogeochemical processes in an aquifer system.</title>
        <authorList>
            <person name="Anantharaman K."/>
            <person name="Brown C.T."/>
            <person name="Hug L.A."/>
            <person name="Sharon I."/>
            <person name="Castelle C.J."/>
            <person name="Probst A.J."/>
            <person name="Thomas B.C."/>
            <person name="Singh A."/>
            <person name="Wilkins M.J."/>
            <person name="Karaoz U."/>
            <person name="Brodie E.L."/>
            <person name="Williams K.H."/>
            <person name="Hubbard S.S."/>
            <person name="Banfield J.F."/>
        </authorList>
    </citation>
    <scope>NUCLEOTIDE SEQUENCE [LARGE SCALE GENOMIC DNA]</scope>
</reference>
<comment type="caution">
    <text evidence="11">The sequence shown here is derived from an EMBL/GenBank/DDBJ whole genome shotgun (WGS) entry which is preliminary data.</text>
</comment>
<sequence length="430" mass="48324">MPFNVPYGTEDVLPERIPLWLKIENTVRNVCRLYGYQEIRTPIFEYTGLFNRAVGDTTDIVEKEMYTFEHKKKGEESCEESIDEDSISLRPEMTASTVRAFIQHNIYNKRTFNKFFYIGPAFRRERPQKGRYRQFHQFGVEALGSYDPLVDVETIVLYTHILRELGIDKYEVNVNSIGCSKCRAGYRDLLKNVVGAKINKYCPNCKGRFERNPFRIFDCKSATCIELIDALPTITDHICEECKGHFNILKNGLESSGVRYIINPRLVRGLDYYTKTTYEFTSSLLGAQNSICGGGRYDNLVSELGGPNIGAVGFASGIERLVLVMESSQPSTSGGSIDFFAVYIGEDNRSAVFKLVSDLRQIGLSGDMDYEGKSVKAQMRNAGKLGAKLVLIIGGDEAAKKVVQVKDMSAGKETVVPIDKIGKYLKEVII</sequence>
<comment type="catalytic activity">
    <reaction evidence="7 8">
        <text>tRNA(His) + L-histidine + ATP = L-histidyl-tRNA(His) + AMP + diphosphate + H(+)</text>
        <dbReference type="Rhea" id="RHEA:17313"/>
        <dbReference type="Rhea" id="RHEA-COMP:9665"/>
        <dbReference type="Rhea" id="RHEA-COMP:9689"/>
        <dbReference type="ChEBI" id="CHEBI:15378"/>
        <dbReference type="ChEBI" id="CHEBI:30616"/>
        <dbReference type="ChEBI" id="CHEBI:33019"/>
        <dbReference type="ChEBI" id="CHEBI:57595"/>
        <dbReference type="ChEBI" id="CHEBI:78442"/>
        <dbReference type="ChEBI" id="CHEBI:78527"/>
        <dbReference type="ChEBI" id="CHEBI:456215"/>
        <dbReference type="EC" id="6.1.1.21"/>
    </reaction>
</comment>
<evidence type="ECO:0000256" key="7">
    <source>
        <dbReference type="ARBA" id="ARBA00047639"/>
    </source>
</evidence>
<feature type="binding site" evidence="9">
    <location>
        <position position="137"/>
    </location>
    <ligand>
        <name>L-histidine</name>
        <dbReference type="ChEBI" id="CHEBI:57595"/>
    </ligand>
</feature>
<dbReference type="PANTHER" id="PTHR43707">
    <property type="entry name" value="HISTIDYL-TRNA SYNTHETASE"/>
    <property type="match status" value="1"/>
</dbReference>
<evidence type="ECO:0000256" key="1">
    <source>
        <dbReference type="ARBA" id="ARBA00008226"/>
    </source>
</evidence>
<dbReference type="Pfam" id="PF03129">
    <property type="entry name" value="HGTP_anticodon"/>
    <property type="match status" value="1"/>
</dbReference>
<dbReference type="EMBL" id="MGDE01000061">
    <property type="protein sequence ID" value="OGL47024.1"/>
    <property type="molecule type" value="Genomic_DNA"/>
</dbReference>
<dbReference type="CDD" id="cd00859">
    <property type="entry name" value="HisRS_anticodon"/>
    <property type="match status" value="1"/>
</dbReference>
<feature type="binding site" evidence="9">
    <location>
        <position position="141"/>
    </location>
    <ligand>
        <name>L-histidine</name>
        <dbReference type="ChEBI" id="CHEBI:57595"/>
    </ligand>
</feature>
<comment type="subcellular location">
    <subcellularLocation>
        <location evidence="8">Cytoplasm</location>
    </subcellularLocation>
</comment>